<proteinExistence type="predicted"/>
<feature type="region of interest" description="Disordered" evidence="1">
    <location>
        <begin position="1"/>
        <end position="35"/>
    </location>
</feature>
<protein>
    <recommendedName>
        <fullName evidence="4">PH domain-containing protein</fullName>
    </recommendedName>
</protein>
<sequence length="475" mass="53962">MAILDVDMRSDEDAKLRTGRSSNSDHCSSNLNTSRQTVNTHNSILDISRDEEEDEEVKSVLFESLTVVSMDTSDDENASKGSSSTQSSKKFSLHTFLGDKFMDGLCTPEFVPSGPCAVPTDCGQRMNCTRPRMSSSRRSRRNQCDDRVNLSTDILDLLGCAADPGTFEREEIWHKKLDLSKPTRTNLKNRLRRIRELRNSAHRSQTSSRHGVTLSHSRKRCYGYPSILKRSATSDEHDPLSQYIGKGMDPIVPDYDGYDSDPEVLSNQYTPRSRQSVPADTIQMKASMDEDMYLQDLVQQTLNKTWTFTWHPNPHNVKEFGLDSDRPICINIWIERGTALPNGHVAEPTIMWRDAYQPFLNGKHQLNKSTQKPWNMRLLSTCRIAASGKLDRSIYPLARSQNCFVLKTSSGNHEFLFEATSSNDMRKVCQQWKLTVARFASLAVMENIASIEREFFHPSFNNQMLTVDSSSDEGY</sequence>
<feature type="compositionally biased region" description="Polar residues" evidence="1">
    <location>
        <begin position="19"/>
        <end position="35"/>
    </location>
</feature>
<dbReference type="AlphaFoldDB" id="A0AAD2G4I5"/>
<keyword evidence="3" id="KW-1185">Reference proteome</keyword>
<evidence type="ECO:0000313" key="2">
    <source>
        <dbReference type="EMBL" id="CAJ1961953.1"/>
    </source>
</evidence>
<dbReference type="Proteomes" id="UP001295423">
    <property type="component" value="Unassembled WGS sequence"/>
</dbReference>
<organism evidence="2 3">
    <name type="scientific">Cylindrotheca closterium</name>
    <dbReference type="NCBI Taxonomy" id="2856"/>
    <lineage>
        <taxon>Eukaryota</taxon>
        <taxon>Sar</taxon>
        <taxon>Stramenopiles</taxon>
        <taxon>Ochrophyta</taxon>
        <taxon>Bacillariophyta</taxon>
        <taxon>Bacillariophyceae</taxon>
        <taxon>Bacillariophycidae</taxon>
        <taxon>Bacillariales</taxon>
        <taxon>Bacillariaceae</taxon>
        <taxon>Cylindrotheca</taxon>
    </lineage>
</organism>
<name>A0AAD2G4I5_9STRA</name>
<evidence type="ECO:0008006" key="4">
    <source>
        <dbReference type="Google" id="ProtNLM"/>
    </source>
</evidence>
<gene>
    <name evidence="2" type="ORF">CYCCA115_LOCUS19456</name>
</gene>
<comment type="caution">
    <text evidence="2">The sequence shown here is derived from an EMBL/GenBank/DDBJ whole genome shotgun (WGS) entry which is preliminary data.</text>
</comment>
<feature type="compositionally biased region" description="Basic and acidic residues" evidence="1">
    <location>
        <begin position="1"/>
        <end position="16"/>
    </location>
</feature>
<dbReference type="EMBL" id="CAKOGP040002091">
    <property type="protein sequence ID" value="CAJ1961953.1"/>
    <property type="molecule type" value="Genomic_DNA"/>
</dbReference>
<accession>A0AAD2G4I5</accession>
<evidence type="ECO:0000313" key="3">
    <source>
        <dbReference type="Proteomes" id="UP001295423"/>
    </source>
</evidence>
<reference evidence="2" key="1">
    <citation type="submission" date="2023-08" db="EMBL/GenBank/DDBJ databases">
        <authorList>
            <person name="Audoor S."/>
            <person name="Bilcke G."/>
        </authorList>
    </citation>
    <scope>NUCLEOTIDE SEQUENCE</scope>
</reference>
<evidence type="ECO:0000256" key="1">
    <source>
        <dbReference type="SAM" id="MobiDB-lite"/>
    </source>
</evidence>